<dbReference type="PROSITE" id="PS00216">
    <property type="entry name" value="SUGAR_TRANSPORT_1"/>
    <property type="match status" value="1"/>
</dbReference>
<feature type="transmembrane region" description="Helical" evidence="6">
    <location>
        <begin position="197"/>
        <end position="217"/>
    </location>
</feature>
<feature type="domain" description="Major facilitator superfamily (MFS) profile" evidence="7">
    <location>
        <begin position="69"/>
        <end position="485"/>
    </location>
</feature>
<dbReference type="PANTHER" id="PTHR23502:SF182">
    <property type="entry name" value="POLYAMINE TRANSPORTER, PUTATIVE-RELATED"/>
    <property type="match status" value="1"/>
</dbReference>
<dbReference type="InterPro" id="IPR036259">
    <property type="entry name" value="MFS_trans_sf"/>
</dbReference>
<protein>
    <submittedName>
        <fullName evidence="8">MFS general substrate transporter</fullName>
    </submittedName>
</protein>
<dbReference type="EMBL" id="KZ852037">
    <property type="protein sequence ID" value="RDH36798.1"/>
    <property type="molecule type" value="Genomic_DNA"/>
</dbReference>
<feature type="transmembrane region" description="Helical" evidence="6">
    <location>
        <begin position="104"/>
        <end position="126"/>
    </location>
</feature>
<dbReference type="Pfam" id="PF07690">
    <property type="entry name" value="MFS_1"/>
    <property type="match status" value="1"/>
</dbReference>
<keyword evidence="3 6" id="KW-1133">Transmembrane helix</keyword>
<dbReference type="PANTHER" id="PTHR23502">
    <property type="entry name" value="MAJOR FACILITATOR SUPERFAMILY"/>
    <property type="match status" value="1"/>
</dbReference>
<feature type="transmembrane region" description="Helical" evidence="6">
    <location>
        <begin position="288"/>
        <end position="310"/>
    </location>
</feature>
<dbReference type="GO" id="GO:0005886">
    <property type="term" value="C:plasma membrane"/>
    <property type="evidence" value="ECO:0007669"/>
    <property type="project" value="TreeGrafter"/>
</dbReference>
<keyword evidence="2 6" id="KW-0812">Transmembrane</keyword>
<dbReference type="GO" id="GO:0042908">
    <property type="term" value="P:xenobiotic transport"/>
    <property type="evidence" value="ECO:0007669"/>
    <property type="project" value="UniProtKB-ARBA"/>
</dbReference>
<dbReference type="InterPro" id="IPR005829">
    <property type="entry name" value="Sugar_transporter_CS"/>
</dbReference>
<evidence type="ECO:0000313" key="8">
    <source>
        <dbReference type="EMBL" id="RDH36798.1"/>
    </source>
</evidence>
<dbReference type="InterPro" id="IPR011701">
    <property type="entry name" value="MFS"/>
</dbReference>
<feature type="transmembrane region" description="Helical" evidence="6">
    <location>
        <begin position="361"/>
        <end position="380"/>
    </location>
</feature>
<organism evidence="8 9">
    <name type="scientific">Aspergillus welwitschiae</name>
    <dbReference type="NCBI Taxonomy" id="1341132"/>
    <lineage>
        <taxon>Eukaryota</taxon>
        <taxon>Fungi</taxon>
        <taxon>Dikarya</taxon>
        <taxon>Ascomycota</taxon>
        <taxon>Pezizomycotina</taxon>
        <taxon>Eurotiomycetes</taxon>
        <taxon>Eurotiomycetidae</taxon>
        <taxon>Eurotiales</taxon>
        <taxon>Aspergillaceae</taxon>
        <taxon>Aspergillus</taxon>
        <taxon>Aspergillus subgen. Circumdati</taxon>
    </lineage>
</organism>
<comment type="subcellular location">
    <subcellularLocation>
        <location evidence="1">Membrane</location>
        <topology evidence="1">Multi-pass membrane protein</topology>
    </subcellularLocation>
</comment>
<evidence type="ECO:0000256" key="1">
    <source>
        <dbReference type="ARBA" id="ARBA00004141"/>
    </source>
</evidence>
<evidence type="ECO:0000256" key="2">
    <source>
        <dbReference type="ARBA" id="ARBA00022692"/>
    </source>
</evidence>
<dbReference type="InterPro" id="IPR020846">
    <property type="entry name" value="MFS_dom"/>
</dbReference>
<dbReference type="GO" id="GO:0015606">
    <property type="term" value="F:spermidine transmembrane transporter activity"/>
    <property type="evidence" value="ECO:0007669"/>
    <property type="project" value="TreeGrafter"/>
</dbReference>
<feature type="transmembrane region" description="Helical" evidence="6">
    <location>
        <begin position="71"/>
        <end position="92"/>
    </location>
</feature>
<gene>
    <name evidence="8" type="ORF">BDQ94DRAFT_157641</name>
</gene>
<dbReference type="PROSITE" id="PS50850">
    <property type="entry name" value="MFS"/>
    <property type="match status" value="1"/>
</dbReference>
<keyword evidence="9" id="KW-1185">Reference proteome</keyword>
<feature type="compositionally biased region" description="Polar residues" evidence="5">
    <location>
        <begin position="36"/>
        <end position="48"/>
    </location>
</feature>
<evidence type="ECO:0000256" key="5">
    <source>
        <dbReference type="SAM" id="MobiDB-lite"/>
    </source>
</evidence>
<dbReference type="Gene3D" id="1.20.1250.20">
    <property type="entry name" value="MFS general substrate transporter like domains"/>
    <property type="match status" value="1"/>
</dbReference>
<evidence type="ECO:0000313" key="9">
    <source>
        <dbReference type="Proteomes" id="UP000253729"/>
    </source>
</evidence>
<evidence type="ECO:0000256" key="3">
    <source>
        <dbReference type="ARBA" id="ARBA00022989"/>
    </source>
</evidence>
<dbReference type="GeneID" id="38137136"/>
<sequence>MVATRDDTEVPHREFSISEPDYDPNHENLDGPCNTEKLSSGGLSNSDSPRASADQYWAMHDARHWKPAYKLAISLGAIASYFSVTLATSIYIASIPGVMQEFGISLTLAISPLTFYAMGFVIGPMCTSAFSEEFGRRYIYKTSLLLHVVFTIVGGSSHNFRTLAVARAVCGIVGSPCVTVFAGVLNDMWLPTEKAGSAIFAIYGIMGAVAAEIGPVAGESIVKDRGWRWSFWLTSIVVGACFLAMVWVPETYGPELQRKHLGLPRRKFKGAFGPVFVRPVKMLLLEPVILPTAAIVTMGQIVVFVFYASWPIILEREYNFSAYQVGLAFLPLMIGSLLTLPVLSLTMKGRQMSDPQPEDTLTAAMIAGILLPVSLFWRINRKNRVAWTARSSIHWICPLIGGAVYGLGFALSQLVYPLYKNEVYGAELGASSFAIDVAMRYTFSCVFPLFTVQMVNKITFGWTMSLCAFVLLALAPVPFILKRYGPILRAKSRYVRKRSLDSERDNMMNRP</sequence>
<dbReference type="GO" id="GO:0000297">
    <property type="term" value="F:spermine transmembrane transporter activity"/>
    <property type="evidence" value="ECO:0007669"/>
    <property type="project" value="TreeGrafter"/>
</dbReference>
<feature type="transmembrane region" description="Helical" evidence="6">
    <location>
        <begin position="462"/>
        <end position="481"/>
    </location>
</feature>
<evidence type="ECO:0000259" key="7">
    <source>
        <dbReference type="PROSITE" id="PS50850"/>
    </source>
</evidence>
<feature type="transmembrane region" description="Helical" evidence="6">
    <location>
        <begin position="164"/>
        <end position="185"/>
    </location>
</feature>
<dbReference type="STRING" id="1341132.A0A3F3QC91"/>
<dbReference type="Proteomes" id="UP000253729">
    <property type="component" value="Unassembled WGS sequence"/>
</dbReference>
<reference evidence="8 9" key="1">
    <citation type="submission" date="2018-07" db="EMBL/GenBank/DDBJ databases">
        <title>The genomes of Aspergillus section Nigri reveals drivers in fungal speciation.</title>
        <authorList>
            <consortium name="DOE Joint Genome Institute"/>
            <person name="Vesth T.C."/>
            <person name="Nybo J."/>
            <person name="Theobald S."/>
            <person name="Brandl J."/>
            <person name="Frisvad J.C."/>
            <person name="Nielsen K.F."/>
            <person name="Lyhne E.K."/>
            <person name="Kogle M.E."/>
            <person name="Kuo A."/>
            <person name="Riley R."/>
            <person name="Clum A."/>
            <person name="Nolan M."/>
            <person name="Lipzen A."/>
            <person name="Salamov A."/>
            <person name="Henrissat B."/>
            <person name="Wiebenga A."/>
            <person name="De vries R.P."/>
            <person name="Grigoriev I.V."/>
            <person name="Mortensen U.H."/>
            <person name="Andersen M.R."/>
            <person name="Baker S.E."/>
        </authorList>
    </citation>
    <scope>NUCLEOTIDE SEQUENCE [LARGE SCALE GENOMIC DNA]</scope>
    <source>
        <strain evidence="8 9">CBS 139.54b</strain>
    </source>
</reference>
<keyword evidence="4 6" id="KW-0472">Membrane</keyword>
<dbReference type="RefSeq" id="XP_026629820.1">
    <property type="nucleotide sequence ID" value="XM_026768780.1"/>
</dbReference>
<proteinExistence type="predicted"/>
<feature type="transmembrane region" description="Helical" evidence="6">
    <location>
        <begin position="392"/>
        <end position="416"/>
    </location>
</feature>
<evidence type="ECO:0000256" key="6">
    <source>
        <dbReference type="SAM" id="Phobius"/>
    </source>
</evidence>
<feature type="compositionally biased region" description="Basic and acidic residues" evidence="5">
    <location>
        <begin position="1"/>
        <end position="16"/>
    </location>
</feature>
<accession>A0A3F3QC91</accession>
<feature type="region of interest" description="Disordered" evidence="5">
    <location>
        <begin position="1"/>
        <end position="48"/>
    </location>
</feature>
<feature type="transmembrane region" description="Helical" evidence="6">
    <location>
        <begin position="229"/>
        <end position="248"/>
    </location>
</feature>
<dbReference type="GO" id="GO:0140115">
    <property type="term" value="P:export across plasma membrane"/>
    <property type="evidence" value="ECO:0007669"/>
    <property type="project" value="UniProtKB-ARBA"/>
</dbReference>
<dbReference type="AlphaFoldDB" id="A0A3F3QC91"/>
<name>A0A3F3QC91_9EURO</name>
<evidence type="ECO:0000256" key="4">
    <source>
        <dbReference type="ARBA" id="ARBA00023136"/>
    </source>
</evidence>
<feature type="transmembrane region" description="Helical" evidence="6">
    <location>
        <begin position="322"/>
        <end position="340"/>
    </location>
</feature>
<dbReference type="SUPFAM" id="SSF103473">
    <property type="entry name" value="MFS general substrate transporter"/>
    <property type="match status" value="1"/>
</dbReference>